<dbReference type="PANTHER" id="PTHR45348">
    <property type="entry name" value="HYPOTHETICAL OXIDOREDUCTASE (EUROFUNG)"/>
    <property type="match status" value="1"/>
</dbReference>
<feature type="compositionally biased region" description="Polar residues" evidence="3">
    <location>
        <begin position="1336"/>
        <end position="1345"/>
    </location>
</feature>
<feature type="region of interest" description="Disordered" evidence="3">
    <location>
        <begin position="1310"/>
        <end position="1346"/>
    </location>
</feature>
<dbReference type="Proteomes" id="UP000641853">
    <property type="component" value="Unassembled WGS sequence"/>
</dbReference>
<evidence type="ECO:0000256" key="3">
    <source>
        <dbReference type="SAM" id="MobiDB-lite"/>
    </source>
</evidence>
<dbReference type="PANTHER" id="PTHR45348:SF2">
    <property type="entry name" value="ZINC-TYPE ALCOHOL DEHYDROGENASE-LIKE PROTEIN C2E1P3.01"/>
    <property type="match status" value="1"/>
</dbReference>
<sequence length="1363" mass="151200">MSFTNAASWLPEAKVHPFEIKESPVGKPEANEILVRNHAVAINPIDGLIQTKAVFPLKYPTILGQDVAGEIISIGENVTRFKPGDRVLGHAVGLLAGRIEACAFQSYTILQDNLACEIPDHITYEQAVVVPLCLSTAASGMFQEDFLHLQPPTEPRAASTGQTLIVWGGASSVGSNAIQLAVAAGYEVITTASPKNFDYVRRLGASEVFDYSSPTVTEDIVQATKDKALAGVIDCIGFSATVACVDILSKSQGKKFVATVKGGFAPPPDGIQVKHIFGITLKDNFVGKAVYEDFLPRALQSGAFVPAPEPLVVGTGLEKVQEAVDFAMKLVRSAYPNSILEALLTTEQSCLRCQKSNRTCGGYQEQASQPLVFQRNYTQTTSRTVYLAAVKPFARKCSLPVRAPYPGTDTLPDDGCPKEVSEEDVVEFAVRGFFYDFSISSPDSISVSVGFLKDLELQVQRKGLDSALGKACMMITYANHARKLHRPSFTTKAEVLYHELLRYLAKEIARPVSVRERSDLIHLAWLLGLYEVVVADETRLGQIDVHVRGIAGMLQVENSPLDFVGGVFSRYSLSPSAQMRDPGLVRLQHSVSSLGSLHDILLEIYPLKMEADRALADLELSESHILALRQRASILHNRLAQWEDSVALERKPITIGHVRANSNPYIEVGLWPGPLHMYIDLREAAILNISRVARCYLLDIIFRLKCMQADAEQDDQERMEAVDLIQEVVSSIPYHLVEDLHAFSASVQRGDPIEQAGRAVGGVLLMYPLYIASQLSIIQPELQEYFKRCLVWIGQNMGVGYASLLTKVCPIPVDLKPILTGLESVHEDLNKVLTSYWAGAKDVWNIFFLHSFQEGYGRYWDVESLRQFLARWHPGIDSHETTYLLWRCLHFYAHYPFARSSRGSRIDVKGFQRAIALLVFRGTDSLGTQQRGDHYWRYNEALFREADFRRMLRSISEPVQFYSAEKQWNVDDVMGVLVTTLGYSMTLVPSSDQLREAAERILPRDLMGHRLFRDEFSLFVRLLLQLRVQDVGGSYLPSGMFHDGSSSACQKLADSIADAICNEDQTVDAGIVADVLPGLRERFYNLWGVMFQPRSLRETIVSPEGCLPNRILAAVSLLLPLAMDASGPSDSGLKLLPRTEDLGMDLLLEQIRGDGYPHILLFTNETCTAVIGAYIPNPSSHEAESQRRNSLLDAGGHFLFQLCPRFCLLRSAGLKFSLEELFCAELNASSLEKATTTDQGPSPSYSIGHEGGVRLRVDPQDLTVTMAVDPTESREENPVHTDMCRDQNREGELTVHPAQLHILRINSGVSTPSCRSNEGKEGVSREELRNRIHGFGSSNSETPSPNMLERWNIRRQFYGGTCP</sequence>
<dbReference type="InterPro" id="IPR013149">
    <property type="entry name" value="ADH-like_C"/>
</dbReference>
<dbReference type="CDD" id="cd08249">
    <property type="entry name" value="enoyl_reductase_like"/>
    <property type="match status" value="1"/>
</dbReference>
<protein>
    <recommendedName>
        <fullName evidence="4">Enoyl reductase (ER) domain-containing protein</fullName>
    </recommendedName>
</protein>
<comment type="caution">
    <text evidence="5">The sequence shown here is derived from an EMBL/GenBank/DDBJ whole genome shotgun (WGS) entry which is preliminary data.</text>
</comment>
<comment type="similarity">
    <text evidence="1">Belongs to the zinc-containing alcohol dehydrogenase family.</text>
</comment>
<dbReference type="InterPro" id="IPR011032">
    <property type="entry name" value="GroES-like_sf"/>
</dbReference>
<dbReference type="InterPro" id="IPR020843">
    <property type="entry name" value="ER"/>
</dbReference>
<dbReference type="InterPro" id="IPR047122">
    <property type="entry name" value="Trans-enoyl_RdTase-like"/>
</dbReference>
<dbReference type="SMART" id="SM00829">
    <property type="entry name" value="PKS_ER"/>
    <property type="match status" value="1"/>
</dbReference>
<dbReference type="Gene3D" id="3.90.180.10">
    <property type="entry name" value="Medium-chain alcohol dehydrogenases, catalytic domain"/>
    <property type="match status" value="1"/>
</dbReference>
<reference evidence="5" key="1">
    <citation type="submission" date="2020-06" db="EMBL/GenBank/DDBJ databases">
        <title>Draft genome sequences of strains closely related to Aspergillus parafelis and Aspergillus hiratsukae.</title>
        <authorList>
            <person name="Dos Santos R.A.C."/>
            <person name="Rivero-Menendez O."/>
            <person name="Steenwyk J.L."/>
            <person name="Mead M.E."/>
            <person name="Goldman G.H."/>
            <person name="Alastruey-Izquierdo A."/>
            <person name="Rokas A."/>
        </authorList>
    </citation>
    <scope>NUCLEOTIDE SEQUENCE</scope>
    <source>
        <strain evidence="5">CNM-CM7691</strain>
    </source>
</reference>
<gene>
    <name evidence="5" type="ORF">CNMCM7691_005955</name>
</gene>
<keyword evidence="6" id="KW-1185">Reference proteome</keyword>
<feature type="compositionally biased region" description="Basic and acidic residues" evidence="3">
    <location>
        <begin position="1317"/>
        <end position="1330"/>
    </location>
</feature>
<dbReference type="InterPro" id="IPR036291">
    <property type="entry name" value="NAD(P)-bd_dom_sf"/>
</dbReference>
<proteinExistence type="inferred from homology"/>
<evidence type="ECO:0000313" key="6">
    <source>
        <dbReference type="Proteomes" id="UP000641853"/>
    </source>
</evidence>
<evidence type="ECO:0000313" key="5">
    <source>
        <dbReference type="EMBL" id="KAF7184643.1"/>
    </source>
</evidence>
<dbReference type="GO" id="GO:0016651">
    <property type="term" value="F:oxidoreductase activity, acting on NAD(P)H"/>
    <property type="evidence" value="ECO:0007669"/>
    <property type="project" value="InterPro"/>
</dbReference>
<dbReference type="InterPro" id="IPR013154">
    <property type="entry name" value="ADH-like_N"/>
</dbReference>
<organism evidence="5 6">
    <name type="scientific">Aspergillus felis</name>
    <dbReference type="NCBI Taxonomy" id="1287682"/>
    <lineage>
        <taxon>Eukaryota</taxon>
        <taxon>Fungi</taxon>
        <taxon>Dikarya</taxon>
        <taxon>Ascomycota</taxon>
        <taxon>Pezizomycotina</taxon>
        <taxon>Eurotiomycetes</taxon>
        <taxon>Eurotiomycetidae</taxon>
        <taxon>Eurotiales</taxon>
        <taxon>Aspergillaceae</taxon>
        <taxon>Aspergillus</taxon>
        <taxon>Aspergillus subgen. Fumigati</taxon>
    </lineage>
</organism>
<dbReference type="SUPFAM" id="SSF51735">
    <property type="entry name" value="NAD(P)-binding Rossmann-fold domains"/>
    <property type="match status" value="1"/>
</dbReference>
<evidence type="ECO:0000256" key="2">
    <source>
        <dbReference type="ARBA" id="ARBA00023002"/>
    </source>
</evidence>
<dbReference type="Pfam" id="PF00107">
    <property type="entry name" value="ADH_zinc_N"/>
    <property type="match status" value="1"/>
</dbReference>
<evidence type="ECO:0000259" key="4">
    <source>
        <dbReference type="SMART" id="SM00829"/>
    </source>
</evidence>
<dbReference type="SUPFAM" id="SSF50129">
    <property type="entry name" value="GroES-like"/>
    <property type="match status" value="1"/>
</dbReference>
<dbReference type="Gene3D" id="3.40.50.720">
    <property type="entry name" value="NAD(P)-binding Rossmann-like Domain"/>
    <property type="match status" value="1"/>
</dbReference>
<dbReference type="Pfam" id="PF08240">
    <property type="entry name" value="ADH_N"/>
    <property type="match status" value="1"/>
</dbReference>
<keyword evidence="2" id="KW-0560">Oxidoreductase</keyword>
<evidence type="ECO:0000256" key="1">
    <source>
        <dbReference type="ARBA" id="ARBA00008072"/>
    </source>
</evidence>
<name>A0A8H6R4W2_9EURO</name>
<feature type="domain" description="Enoyl reductase (ER)" evidence="4">
    <location>
        <begin position="13"/>
        <end position="324"/>
    </location>
</feature>
<accession>A0A8H6R4W2</accession>
<dbReference type="EMBL" id="JACBAG010001588">
    <property type="protein sequence ID" value="KAF7184643.1"/>
    <property type="molecule type" value="Genomic_DNA"/>
</dbReference>